<evidence type="ECO:0000313" key="2">
    <source>
        <dbReference type="Proteomes" id="UP001153332"/>
    </source>
</evidence>
<dbReference type="EMBL" id="JAPUUL010001960">
    <property type="protein sequence ID" value="KAJ8126225.1"/>
    <property type="molecule type" value="Genomic_DNA"/>
</dbReference>
<reference evidence="1" key="1">
    <citation type="submission" date="2022-12" db="EMBL/GenBank/DDBJ databases">
        <title>Genome Sequence of Lasiodiplodia mahajangana.</title>
        <authorList>
            <person name="Buettner E."/>
        </authorList>
    </citation>
    <scope>NUCLEOTIDE SEQUENCE</scope>
    <source>
        <strain evidence="1">VT137</strain>
    </source>
</reference>
<gene>
    <name evidence="1" type="ORF">O1611_g7413</name>
</gene>
<name>A0ACC2JFG4_9PEZI</name>
<organism evidence="1 2">
    <name type="scientific">Lasiodiplodia mahajangana</name>
    <dbReference type="NCBI Taxonomy" id="1108764"/>
    <lineage>
        <taxon>Eukaryota</taxon>
        <taxon>Fungi</taxon>
        <taxon>Dikarya</taxon>
        <taxon>Ascomycota</taxon>
        <taxon>Pezizomycotina</taxon>
        <taxon>Dothideomycetes</taxon>
        <taxon>Dothideomycetes incertae sedis</taxon>
        <taxon>Botryosphaeriales</taxon>
        <taxon>Botryosphaeriaceae</taxon>
        <taxon>Lasiodiplodia</taxon>
    </lineage>
</organism>
<protein>
    <submittedName>
        <fullName evidence="1">Uncharacterized protein</fullName>
    </submittedName>
</protein>
<proteinExistence type="predicted"/>
<sequence length="347" mass="41099">MNGMVYYECMKNFWAEDREEPPTGPQFQSLMLTQIDPNKKFSELSNFLRKYTRRQATYQRDIVNAIISVIRKILGESHGRHRFGVPLVAFESFLCFHVVTEGYEYLERRETLPSWSWSAWRGPMGWTIPETDPEVLEWIAGSTWIVWYIRDLYQPPTLIWDVAGSDKSLARVQTEQILAGRLAKIRQFSAVDLPTLPSRDVPRTYELQRNLLQFWTFSASFNLRVDRRAEAYLKSLEVADWKVALNIHDEHGKCRGFIYVDEEIFHDDHDEAELIVISKNPLYIYYDYDMFYHRKRVKEMENAEWYGVLYVVEKSGIAERKGFGHIYGEEFRLSLDSEWDWKEIILG</sequence>
<keyword evidence="2" id="KW-1185">Reference proteome</keyword>
<accession>A0ACC2JFG4</accession>
<dbReference type="Proteomes" id="UP001153332">
    <property type="component" value="Unassembled WGS sequence"/>
</dbReference>
<comment type="caution">
    <text evidence="1">The sequence shown here is derived from an EMBL/GenBank/DDBJ whole genome shotgun (WGS) entry which is preliminary data.</text>
</comment>
<evidence type="ECO:0000313" key="1">
    <source>
        <dbReference type="EMBL" id="KAJ8126225.1"/>
    </source>
</evidence>